<keyword evidence="5 12" id="KW-0732">Signal</keyword>
<dbReference type="Gene3D" id="2.40.170.20">
    <property type="entry name" value="TonB-dependent receptor, beta-barrel domain"/>
    <property type="match status" value="1"/>
</dbReference>
<proteinExistence type="inferred from homology"/>
<dbReference type="PANTHER" id="PTHR30069">
    <property type="entry name" value="TONB-DEPENDENT OUTER MEMBRANE RECEPTOR"/>
    <property type="match status" value="1"/>
</dbReference>
<keyword evidence="8" id="KW-0675">Receptor</keyword>
<dbReference type="GO" id="GO:0009279">
    <property type="term" value="C:cell outer membrane"/>
    <property type="evidence" value="ECO:0007669"/>
    <property type="project" value="UniProtKB-SubCell"/>
</dbReference>
<feature type="domain" description="TonB-dependent receptor plug" evidence="14">
    <location>
        <begin position="122"/>
        <end position="239"/>
    </location>
</feature>
<dbReference type="Proteomes" id="UP001056837">
    <property type="component" value="Chromosome"/>
</dbReference>
<dbReference type="Pfam" id="PF07715">
    <property type="entry name" value="Plug"/>
    <property type="match status" value="1"/>
</dbReference>
<keyword evidence="6 11" id="KW-0798">TonB box</keyword>
<dbReference type="SUPFAM" id="SSF49464">
    <property type="entry name" value="Carboxypeptidase regulatory domain-like"/>
    <property type="match status" value="1"/>
</dbReference>
<dbReference type="InterPro" id="IPR023996">
    <property type="entry name" value="TonB-dep_OMP_SusC/RagA"/>
</dbReference>
<feature type="chain" id="PRO_5042222928" evidence="12">
    <location>
        <begin position="23"/>
        <end position="1075"/>
    </location>
</feature>
<dbReference type="PANTHER" id="PTHR30069:SF29">
    <property type="entry name" value="HEMOGLOBIN AND HEMOGLOBIN-HAPTOGLOBIN-BINDING PROTEIN 1-RELATED"/>
    <property type="match status" value="1"/>
</dbReference>
<keyword evidence="3 10" id="KW-1134">Transmembrane beta strand</keyword>
<dbReference type="Gene3D" id="2.170.130.10">
    <property type="entry name" value="TonB-dependent receptor, plug domain"/>
    <property type="match status" value="1"/>
</dbReference>
<protein>
    <submittedName>
        <fullName evidence="15">SusC/RagA family TonB-linked outer membrane protein</fullName>
    </submittedName>
</protein>
<dbReference type="InterPro" id="IPR036942">
    <property type="entry name" value="Beta-barrel_TonB_sf"/>
</dbReference>
<dbReference type="InterPro" id="IPR039426">
    <property type="entry name" value="TonB-dep_rcpt-like"/>
</dbReference>
<evidence type="ECO:0000256" key="2">
    <source>
        <dbReference type="ARBA" id="ARBA00022448"/>
    </source>
</evidence>
<organism evidence="15 16">
    <name type="scientific">Tenacibaculum mesophilum</name>
    <dbReference type="NCBI Taxonomy" id="104268"/>
    <lineage>
        <taxon>Bacteria</taxon>
        <taxon>Pseudomonadati</taxon>
        <taxon>Bacteroidota</taxon>
        <taxon>Flavobacteriia</taxon>
        <taxon>Flavobacteriales</taxon>
        <taxon>Flavobacteriaceae</taxon>
        <taxon>Tenacibaculum</taxon>
    </lineage>
</organism>
<evidence type="ECO:0000256" key="11">
    <source>
        <dbReference type="RuleBase" id="RU003357"/>
    </source>
</evidence>
<dbReference type="RefSeq" id="WP_253679801.1">
    <property type="nucleotide sequence ID" value="NZ_CP050861.1"/>
</dbReference>
<dbReference type="AlphaFoldDB" id="A0AAE9SFS0"/>
<evidence type="ECO:0000259" key="13">
    <source>
        <dbReference type="Pfam" id="PF00593"/>
    </source>
</evidence>
<keyword evidence="2 10" id="KW-0813">Transport</keyword>
<evidence type="ECO:0000256" key="9">
    <source>
        <dbReference type="ARBA" id="ARBA00023237"/>
    </source>
</evidence>
<feature type="domain" description="TonB-dependent receptor-like beta-barrel" evidence="13">
    <location>
        <begin position="456"/>
        <end position="991"/>
    </location>
</feature>
<evidence type="ECO:0000313" key="16">
    <source>
        <dbReference type="Proteomes" id="UP001056837"/>
    </source>
</evidence>
<evidence type="ECO:0000256" key="3">
    <source>
        <dbReference type="ARBA" id="ARBA00022452"/>
    </source>
</evidence>
<reference evidence="15" key="1">
    <citation type="submission" date="2020-04" db="EMBL/GenBank/DDBJ databases">
        <title>Tenacibaculum mesophilum bac2.</title>
        <authorList>
            <person name="Li M."/>
        </authorList>
    </citation>
    <scope>NUCLEOTIDE SEQUENCE</scope>
    <source>
        <strain evidence="15">Bac2</strain>
    </source>
</reference>
<dbReference type="NCBIfam" id="TIGR04056">
    <property type="entry name" value="OMP_RagA_SusC"/>
    <property type="match status" value="1"/>
</dbReference>
<accession>A0AAE9SFS0</accession>
<sequence>MKTKFNGILTLILALIVQISFAQEKVISGTVSDETGPLPGVNVLKKGTTIGVETDFDGKYTINAKTGDVLVFSFVGMKTIERTVTSSNTINLTMTTDNVLDEVVITALGQSRSERALAFAAPKVKAAELNAAQNDNAISALSGKVAGLKINSPSGNIGGSQRILIRGSNSVTGENQPLFVIDGIPMDNSNFNSSNAQRGAGGVDFGSTINDIDPSNIETVTVLKGAAAALYGSRASNGVVLITTKTGKNSKKLGVSINSSITFSEVAILPDLQREYGGGSIIPDFDDKGNRIGRNGFAIQNIGGAEYMLVQYNTDESWGPKYNPNLKVLHWDAFDQASFPNDYLKPRAWVAPENDVDSFFKTGISTNNTLTLTSASDKGSVLFSAGIQENSGIVPNTEVNRHFAKFSINQKLSDDLTAVSSINYVQTSGSRPVIGYDDNSVTQKFFQWGQRQLDYKRLQKYKNDDGTQRTWNRNSWNNPKPKYSDNPYWTINENLPTDRRTRVYGNASLNYQITDDLSIKGSVYADTYNFRNTEQKAIGSQAQSEFLERAYNFKEYNYEFTANYKKDFSENFKLSALFGANKRNHTLNYRFNQTTGGLSVPNIYNINNGKGPLEKNVDNIDKVVNSLFGSVSLSFANQLFIDLTGRNDWSSTLPEDNNSYFYPSASVAWVFNDVLFPESNWFNYGKLRFGWAQVGNDTDPYRVISTLTLDTPFKGDGRVTSPSSLLNSNLVNETTTTWEVGTELNFLNRRVNLDVTYYSNETTDQIIPVDLSYGTGYGSQWINAGKMTNKGVEIQLGLKPIVNENFTWNIDVNFAKNENELVELKEGLNSILLTNAPFQAQLAATVGKAYGSIMGTDFIYDDQGNKVITSDGTYAATNDLVALGSANPDFSAGLRNSFKYKNFDLGILLEMSKGGKYFSTSHMWGMYSGMLQETVDNNIREDGIVLPGVTGTVTYNDDGSYTVTNTAPNTTRISGQTYGTSHYGGFGTPDAQNVFDADFYKIREVSLGYTFKGEFLKVFDKARVSLFGRNLYTWGLDYDGIDPETVSTGSGNIQGLEGGLQPSVRSFGMNLNLSF</sequence>
<comment type="similarity">
    <text evidence="10 11">Belongs to the TonB-dependent receptor family.</text>
</comment>
<evidence type="ECO:0000256" key="10">
    <source>
        <dbReference type="PROSITE-ProRule" id="PRU01360"/>
    </source>
</evidence>
<evidence type="ECO:0000256" key="8">
    <source>
        <dbReference type="ARBA" id="ARBA00023170"/>
    </source>
</evidence>
<evidence type="ECO:0000256" key="12">
    <source>
        <dbReference type="SAM" id="SignalP"/>
    </source>
</evidence>
<dbReference type="InterPro" id="IPR023997">
    <property type="entry name" value="TonB-dep_OMP_SusC/RagA_CS"/>
</dbReference>
<gene>
    <name evidence="15" type="ORF">HER15_13805</name>
</gene>
<feature type="signal peptide" evidence="12">
    <location>
        <begin position="1"/>
        <end position="22"/>
    </location>
</feature>
<evidence type="ECO:0000256" key="5">
    <source>
        <dbReference type="ARBA" id="ARBA00022729"/>
    </source>
</evidence>
<name>A0AAE9SFS0_9FLAO</name>
<dbReference type="SUPFAM" id="SSF56935">
    <property type="entry name" value="Porins"/>
    <property type="match status" value="1"/>
</dbReference>
<dbReference type="Pfam" id="PF00593">
    <property type="entry name" value="TonB_dep_Rec_b-barrel"/>
    <property type="match status" value="1"/>
</dbReference>
<keyword evidence="4 10" id="KW-0812">Transmembrane</keyword>
<evidence type="ECO:0000256" key="6">
    <source>
        <dbReference type="ARBA" id="ARBA00023077"/>
    </source>
</evidence>
<dbReference type="InterPro" id="IPR012910">
    <property type="entry name" value="Plug_dom"/>
</dbReference>
<dbReference type="InterPro" id="IPR008969">
    <property type="entry name" value="CarboxyPept-like_regulatory"/>
</dbReference>
<dbReference type="InterPro" id="IPR037066">
    <property type="entry name" value="Plug_dom_sf"/>
</dbReference>
<evidence type="ECO:0000256" key="1">
    <source>
        <dbReference type="ARBA" id="ARBA00004571"/>
    </source>
</evidence>
<dbReference type="EMBL" id="CP050861">
    <property type="protein sequence ID" value="UTD16485.1"/>
    <property type="molecule type" value="Genomic_DNA"/>
</dbReference>
<evidence type="ECO:0000256" key="7">
    <source>
        <dbReference type="ARBA" id="ARBA00023136"/>
    </source>
</evidence>
<dbReference type="NCBIfam" id="TIGR04057">
    <property type="entry name" value="SusC_RagA_signa"/>
    <property type="match status" value="1"/>
</dbReference>
<dbReference type="PROSITE" id="PS52016">
    <property type="entry name" value="TONB_DEPENDENT_REC_3"/>
    <property type="match status" value="1"/>
</dbReference>
<evidence type="ECO:0000313" key="15">
    <source>
        <dbReference type="EMBL" id="UTD16485.1"/>
    </source>
</evidence>
<evidence type="ECO:0000256" key="4">
    <source>
        <dbReference type="ARBA" id="ARBA00022692"/>
    </source>
</evidence>
<dbReference type="InterPro" id="IPR000531">
    <property type="entry name" value="Beta-barrel_TonB"/>
</dbReference>
<dbReference type="GO" id="GO:0044718">
    <property type="term" value="P:siderophore transmembrane transport"/>
    <property type="evidence" value="ECO:0007669"/>
    <property type="project" value="TreeGrafter"/>
</dbReference>
<dbReference type="GO" id="GO:0015344">
    <property type="term" value="F:siderophore uptake transmembrane transporter activity"/>
    <property type="evidence" value="ECO:0007669"/>
    <property type="project" value="TreeGrafter"/>
</dbReference>
<keyword evidence="7 10" id="KW-0472">Membrane</keyword>
<dbReference type="Pfam" id="PF13715">
    <property type="entry name" value="CarbopepD_reg_2"/>
    <property type="match status" value="1"/>
</dbReference>
<comment type="subcellular location">
    <subcellularLocation>
        <location evidence="1 10">Cell outer membrane</location>
        <topology evidence="1 10">Multi-pass membrane protein</topology>
    </subcellularLocation>
</comment>
<keyword evidence="9 10" id="KW-0998">Cell outer membrane</keyword>
<evidence type="ECO:0000259" key="14">
    <source>
        <dbReference type="Pfam" id="PF07715"/>
    </source>
</evidence>